<gene>
    <name evidence="4" type="ORF">JDW22_10515</name>
</gene>
<dbReference type="InterPro" id="IPR002525">
    <property type="entry name" value="Transp_IS110-like_N"/>
</dbReference>
<dbReference type="Proteomes" id="UP000614058">
    <property type="component" value="Unassembled WGS sequence"/>
</dbReference>
<sequence length="332" mass="37455">MHYLGLDISKHTIDTYSDICGHHKIDNTIQSIQGLLGHLQANGLGKENTHICCEATNVYYLLVATTLHQNGYAVSVVNPLAIKGYAKMQLKRIKTDKQDAKLIADFAKKEKPQCWQPNNQTGKAIQSLHRRTEQLNSLLVAEKNRQETADEYTNASVEKMIAALKEELENIREQIQAIIESDEQLKAKQKILSTIPGVGKNTAQILLSVLVDLDKFQTAKHLISYLGLSPIIRDSGKYKGAQKVSKMGDKTLRKSLYMPARAACTRSKLWRGWFDEQVARGKHPKQVYVMMMCKILRYAYTCLKTNAPFDATLHKKADKAERSWKTVKGEAL</sequence>
<protein>
    <submittedName>
        <fullName evidence="4">IS110 family transposase</fullName>
    </submittedName>
</protein>
<keyword evidence="1" id="KW-0175">Coiled coil</keyword>
<name>A0ABS1BUM6_9NEIS</name>
<dbReference type="Pfam" id="PF01548">
    <property type="entry name" value="DEDD_Tnp_IS110"/>
    <property type="match status" value="1"/>
</dbReference>
<evidence type="ECO:0000313" key="5">
    <source>
        <dbReference type="Proteomes" id="UP000614058"/>
    </source>
</evidence>
<organism evidence="4 5">
    <name type="scientific">Kingella bonacorsii</name>
    <dbReference type="NCBI Taxonomy" id="2796361"/>
    <lineage>
        <taxon>Bacteria</taxon>
        <taxon>Pseudomonadati</taxon>
        <taxon>Pseudomonadota</taxon>
        <taxon>Betaproteobacteria</taxon>
        <taxon>Neisseriales</taxon>
        <taxon>Neisseriaceae</taxon>
        <taxon>Kingella</taxon>
    </lineage>
</organism>
<feature type="coiled-coil region" evidence="1">
    <location>
        <begin position="154"/>
        <end position="188"/>
    </location>
</feature>
<dbReference type="InterPro" id="IPR047650">
    <property type="entry name" value="Transpos_IS110"/>
</dbReference>
<evidence type="ECO:0000259" key="3">
    <source>
        <dbReference type="Pfam" id="PF02371"/>
    </source>
</evidence>
<evidence type="ECO:0000259" key="2">
    <source>
        <dbReference type="Pfam" id="PF01548"/>
    </source>
</evidence>
<proteinExistence type="predicted"/>
<feature type="domain" description="Transposase IS110-like N-terminal" evidence="2">
    <location>
        <begin position="5"/>
        <end position="145"/>
    </location>
</feature>
<reference evidence="4 5" key="1">
    <citation type="journal article" date="2021" name="Pathogens">
        <title>Isolation and Characterization of Kingella bonacorsii sp. nov., A Novel Kingella Species Detected in a Stable Periodontitis Subject.</title>
        <authorList>
            <person name="Antezack A."/>
            <person name="Boxberger M."/>
            <person name="Rolland C."/>
            <person name="Monnet-Corti V."/>
            <person name="La Scola B."/>
        </authorList>
    </citation>
    <scope>NUCLEOTIDE SEQUENCE [LARGE SCALE GENOMIC DNA]</scope>
    <source>
        <strain evidence="4 5">Marseille-Q4569</strain>
    </source>
</reference>
<dbReference type="NCBIfam" id="NF033542">
    <property type="entry name" value="transpos_IS110"/>
    <property type="match status" value="1"/>
</dbReference>
<dbReference type="PANTHER" id="PTHR33055">
    <property type="entry name" value="TRANSPOSASE FOR INSERTION SEQUENCE ELEMENT IS1111A"/>
    <property type="match status" value="1"/>
</dbReference>
<dbReference type="InterPro" id="IPR003346">
    <property type="entry name" value="Transposase_20"/>
</dbReference>
<evidence type="ECO:0000256" key="1">
    <source>
        <dbReference type="SAM" id="Coils"/>
    </source>
</evidence>
<comment type="caution">
    <text evidence="4">The sequence shown here is derived from an EMBL/GenBank/DDBJ whole genome shotgun (WGS) entry which is preliminary data.</text>
</comment>
<dbReference type="EMBL" id="JAEHNZ010000003">
    <property type="protein sequence ID" value="MBK0396994.1"/>
    <property type="molecule type" value="Genomic_DNA"/>
</dbReference>
<dbReference type="Pfam" id="PF02371">
    <property type="entry name" value="Transposase_20"/>
    <property type="match status" value="1"/>
</dbReference>
<dbReference type="PANTHER" id="PTHR33055:SF3">
    <property type="entry name" value="PUTATIVE TRANSPOSASE FOR IS117-RELATED"/>
    <property type="match status" value="1"/>
</dbReference>
<accession>A0ABS1BUM6</accession>
<feature type="domain" description="Transposase IS116/IS110/IS902 C-terminal" evidence="3">
    <location>
        <begin position="190"/>
        <end position="268"/>
    </location>
</feature>
<keyword evidence="5" id="KW-1185">Reference proteome</keyword>
<dbReference type="RefSeq" id="WP_200523016.1">
    <property type="nucleotide sequence ID" value="NZ_JAEHNZ010000003.1"/>
</dbReference>
<evidence type="ECO:0000313" key="4">
    <source>
        <dbReference type="EMBL" id="MBK0396994.1"/>
    </source>
</evidence>